<organism evidence="1 2">
    <name type="scientific">Cyclostephanos tholiformis</name>
    <dbReference type="NCBI Taxonomy" id="382380"/>
    <lineage>
        <taxon>Eukaryota</taxon>
        <taxon>Sar</taxon>
        <taxon>Stramenopiles</taxon>
        <taxon>Ochrophyta</taxon>
        <taxon>Bacillariophyta</taxon>
        <taxon>Coscinodiscophyceae</taxon>
        <taxon>Thalassiosirophycidae</taxon>
        <taxon>Stephanodiscales</taxon>
        <taxon>Stephanodiscaceae</taxon>
        <taxon>Cyclostephanos</taxon>
    </lineage>
</organism>
<reference evidence="1 2" key="1">
    <citation type="submission" date="2024-10" db="EMBL/GenBank/DDBJ databases">
        <title>Updated reference genomes for cyclostephanoid diatoms.</title>
        <authorList>
            <person name="Roberts W.R."/>
            <person name="Alverson A.J."/>
        </authorList>
    </citation>
    <scope>NUCLEOTIDE SEQUENCE [LARGE SCALE GENOMIC DNA]</scope>
    <source>
        <strain evidence="1 2">AJA228-03</strain>
    </source>
</reference>
<dbReference type="AlphaFoldDB" id="A0ABD3SDP4"/>
<name>A0ABD3SDP4_9STRA</name>
<evidence type="ECO:0000313" key="2">
    <source>
        <dbReference type="Proteomes" id="UP001530377"/>
    </source>
</evidence>
<gene>
    <name evidence="1" type="ORF">ACHAXA_007652</name>
</gene>
<comment type="caution">
    <text evidence="1">The sequence shown here is derived from an EMBL/GenBank/DDBJ whole genome shotgun (WGS) entry which is preliminary data.</text>
</comment>
<proteinExistence type="predicted"/>
<dbReference type="Proteomes" id="UP001530377">
    <property type="component" value="Unassembled WGS sequence"/>
</dbReference>
<evidence type="ECO:0000313" key="1">
    <source>
        <dbReference type="EMBL" id="KAL3822541.1"/>
    </source>
</evidence>
<keyword evidence="2" id="KW-1185">Reference proteome</keyword>
<accession>A0ABD3SDP4</accession>
<dbReference type="EMBL" id="JALLPB020000062">
    <property type="protein sequence ID" value="KAL3822541.1"/>
    <property type="molecule type" value="Genomic_DNA"/>
</dbReference>
<sequence>MADDASSTDPIAELQSRIEDLELSKAHNEISAAVRNERVEFLIGLRKIMEAMKTEAGCEGASSKEINRLKAENNELKKINAKQRYRIDHLVHNLRDIIEGKGGEK</sequence>
<protein>
    <submittedName>
        <fullName evidence="1">Uncharacterized protein</fullName>
    </submittedName>
</protein>